<evidence type="ECO:0000256" key="3">
    <source>
        <dbReference type="ARBA" id="ARBA00022840"/>
    </source>
</evidence>
<feature type="compositionally biased region" description="Polar residues" evidence="4">
    <location>
        <begin position="353"/>
        <end position="363"/>
    </location>
</feature>
<protein>
    <recommendedName>
        <fullName evidence="7">Tubulin polyglutamylase TTLL5</fullName>
    </recommendedName>
</protein>
<keyword evidence="2" id="KW-0547">Nucleotide-binding</keyword>
<sequence length="778" mass="86064">MTNPSSQARRYWLGGKRADEQDRFFREALEARGWRAGSAEDWQAGWFTGTPEMAQFRKLTPRHRLNHLPGNNALTLKSRLYQSLATLRERMGERFGPHASQVARLDFFPRAYLMPDDYHALQEAALANPARRWILKPSNASKGKGIRLLDDAADAPRHANWLVQEYLDEPHTIRGHKYVLRLYVLLASLDPLRLYVYRQGFAKLASAPYDHDDTGNLYSHLTNPDINAHNTDAEVPVEFIDLDRYRAWLREQGHDDDALFERLHDQLTLTVIAAVDSFRQRCAEDDIDSRGGYELLGIDCLVDAYLKPWVLECNLSPSLGVCAGPDSGGPLEEAIKRRLVEDMVELVDIDAQETPTNDDSPQTLRDDAQRELSRAGDFLRLYPSATPADYLTFFTLPSRLDWRLAGALDDPAPAEPQLQRGQVCELIDNDSLVLYDTQRGSLLALNDSAALIWLLASEGEPPNTIADHLYQASQVGHTPPDRDALERHVWQCLEAWCRQGLLQQLATHPDAGTSSTVATHVKTAPAKTTTLVPTYLAIAGCHWDLRSDSQAARERLAGALTPLESAQGDPLPRLELIQEPSGYAIMIGTERVASHLGLAELGPRLVDTLGRRALAEGQMMIDTALLVHPDTPDAAVLVAMADDDWQPLRALVEPLGYRLMRGLAWHRQAGDRVHMLALPLAAPGGRLIAPSPSPSTELHIVGAALCNGDAPAPTPLTLLATLLPASRYADRRPPDGHDVNALLDWLAALPRFSLPSDAPELARERLEDATPHALSTGS</sequence>
<dbReference type="PANTHER" id="PTHR12241">
    <property type="entry name" value="TUBULIN POLYGLUTAMYLASE"/>
    <property type="match status" value="1"/>
</dbReference>
<evidence type="ECO:0000313" key="5">
    <source>
        <dbReference type="EMBL" id="WQH09885.1"/>
    </source>
</evidence>
<evidence type="ECO:0000256" key="2">
    <source>
        <dbReference type="ARBA" id="ARBA00022741"/>
    </source>
</evidence>
<keyword evidence="3" id="KW-0067">ATP-binding</keyword>
<evidence type="ECO:0000256" key="1">
    <source>
        <dbReference type="ARBA" id="ARBA00022598"/>
    </source>
</evidence>
<reference evidence="5 6" key="1">
    <citation type="submission" date="2023-11" db="EMBL/GenBank/DDBJ databases">
        <title>MicrobeMod: A computational toolkit for identifying prokaryotic methylation and restriction-modification with nanopore sequencing.</title>
        <authorList>
            <person name="Crits-Christoph A."/>
            <person name="Kang S.C."/>
            <person name="Lee H."/>
            <person name="Ostrov N."/>
        </authorList>
    </citation>
    <scope>NUCLEOTIDE SEQUENCE [LARGE SCALE GENOMIC DNA]</scope>
    <source>
        <strain evidence="5 6">ATCC 43984</strain>
    </source>
</reference>
<name>A0ABZ0YCU9_9GAMM</name>
<gene>
    <name evidence="5" type="ORF">SR908_04275</name>
</gene>
<evidence type="ECO:0008006" key="7">
    <source>
        <dbReference type="Google" id="ProtNLM"/>
    </source>
</evidence>
<dbReference type="Gene3D" id="3.30.470.20">
    <property type="entry name" value="ATP-grasp fold, B domain"/>
    <property type="match status" value="1"/>
</dbReference>
<dbReference type="InterPro" id="IPR004344">
    <property type="entry name" value="TTL/TTLL_fam"/>
</dbReference>
<feature type="region of interest" description="Disordered" evidence="4">
    <location>
        <begin position="350"/>
        <end position="369"/>
    </location>
</feature>
<accession>A0ABZ0YCU9</accession>
<dbReference type="SUPFAM" id="SSF56059">
    <property type="entry name" value="Glutathione synthetase ATP-binding domain-like"/>
    <property type="match status" value="1"/>
</dbReference>
<dbReference type="Pfam" id="PF03133">
    <property type="entry name" value="TTL"/>
    <property type="match status" value="1"/>
</dbReference>
<evidence type="ECO:0000256" key="4">
    <source>
        <dbReference type="SAM" id="MobiDB-lite"/>
    </source>
</evidence>
<keyword evidence="6" id="KW-1185">Reference proteome</keyword>
<dbReference type="PROSITE" id="PS51221">
    <property type="entry name" value="TTL"/>
    <property type="match status" value="1"/>
</dbReference>
<keyword evidence="1" id="KW-0436">Ligase</keyword>
<proteinExistence type="predicted"/>
<organism evidence="5 6">
    <name type="scientific">Chromohalobacter canadensis</name>
    <dbReference type="NCBI Taxonomy" id="141389"/>
    <lineage>
        <taxon>Bacteria</taxon>
        <taxon>Pseudomonadati</taxon>
        <taxon>Pseudomonadota</taxon>
        <taxon>Gammaproteobacteria</taxon>
        <taxon>Oceanospirillales</taxon>
        <taxon>Halomonadaceae</taxon>
        <taxon>Chromohalobacter</taxon>
    </lineage>
</organism>
<evidence type="ECO:0000313" key="6">
    <source>
        <dbReference type="Proteomes" id="UP001321908"/>
    </source>
</evidence>
<dbReference type="Proteomes" id="UP001321908">
    <property type="component" value="Chromosome"/>
</dbReference>
<dbReference type="RefSeq" id="WP_246920042.1">
    <property type="nucleotide sequence ID" value="NZ_CP140151.1"/>
</dbReference>
<dbReference type="EMBL" id="CP140151">
    <property type="protein sequence ID" value="WQH09885.1"/>
    <property type="molecule type" value="Genomic_DNA"/>
</dbReference>